<evidence type="ECO:0000313" key="3">
    <source>
        <dbReference type="Proteomes" id="UP000694410"/>
    </source>
</evidence>
<dbReference type="SUPFAM" id="SSF47954">
    <property type="entry name" value="Cyclin-like"/>
    <property type="match status" value="1"/>
</dbReference>
<keyword evidence="1" id="KW-1133">Transmembrane helix</keyword>
<name>A0A8C0TX33_CYACU</name>
<dbReference type="InterPro" id="IPR036915">
    <property type="entry name" value="Cyclin-like_sf"/>
</dbReference>
<dbReference type="Gene3D" id="1.10.472.10">
    <property type="entry name" value="Cyclin-like"/>
    <property type="match status" value="1"/>
</dbReference>
<feature type="transmembrane region" description="Helical" evidence="1">
    <location>
        <begin position="12"/>
        <end position="30"/>
    </location>
</feature>
<keyword evidence="1" id="KW-0472">Membrane</keyword>
<dbReference type="AlphaFoldDB" id="A0A8C0TX33"/>
<reference evidence="2" key="1">
    <citation type="submission" date="2025-08" db="UniProtKB">
        <authorList>
            <consortium name="Ensembl"/>
        </authorList>
    </citation>
    <scope>IDENTIFICATION</scope>
</reference>
<dbReference type="Ensembl" id="ENSCCET00000000728.1">
    <property type="protein sequence ID" value="ENSCCEP00000000379.1"/>
    <property type="gene ID" value="ENSCCEG00000000503.1"/>
</dbReference>
<gene>
    <name evidence="2" type="primary">CCND2</name>
</gene>
<evidence type="ECO:0000313" key="2">
    <source>
        <dbReference type="Ensembl" id="ENSCCEP00000000379.1"/>
    </source>
</evidence>
<organism evidence="2 3">
    <name type="scientific">Cyanistes caeruleus</name>
    <name type="common">Eurasian blue tit</name>
    <name type="synonym">Parus caeruleus</name>
    <dbReference type="NCBI Taxonomy" id="156563"/>
    <lineage>
        <taxon>Eukaryota</taxon>
        <taxon>Metazoa</taxon>
        <taxon>Chordata</taxon>
        <taxon>Craniata</taxon>
        <taxon>Vertebrata</taxon>
        <taxon>Euteleostomi</taxon>
        <taxon>Archelosauria</taxon>
        <taxon>Archosauria</taxon>
        <taxon>Dinosauria</taxon>
        <taxon>Saurischia</taxon>
        <taxon>Theropoda</taxon>
        <taxon>Coelurosauria</taxon>
        <taxon>Aves</taxon>
        <taxon>Neognathae</taxon>
        <taxon>Neoaves</taxon>
        <taxon>Telluraves</taxon>
        <taxon>Australaves</taxon>
        <taxon>Passeriformes</taxon>
        <taxon>Paridae</taxon>
        <taxon>Cyanistes</taxon>
    </lineage>
</organism>
<reference evidence="2" key="2">
    <citation type="submission" date="2025-09" db="UniProtKB">
        <authorList>
            <consortium name="Ensembl"/>
        </authorList>
    </citation>
    <scope>IDENTIFICATION</scope>
</reference>
<keyword evidence="3" id="KW-1185">Reference proteome</keyword>
<dbReference type="Proteomes" id="UP000694410">
    <property type="component" value="Unplaced"/>
</dbReference>
<protein>
    <submittedName>
        <fullName evidence="2">Cyclin D2</fullName>
    </submittedName>
</protein>
<accession>A0A8C0TX33</accession>
<proteinExistence type="predicted"/>
<sequence>GLNVETCRSCAPWLDLVVGCCLLMAFLLFCSPLSPSLQEWELVVLGKLKWNLAAVTPHDFIEHILRKVPLPKDKLLLIRKHAQTFIALCATGRFVPGGVSSPPSLHDVGRARALQKGGHHGAGRRFPFFSHPIVHRPPCSFEGDPQHFFISKAEILLTQALNTTFPLYL</sequence>
<evidence type="ECO:0000256" key="1">
    <source>
        <dbReference type="SAM" id="Phobius"/>
    </source>
</evidence>
<keyword evidence="1" id="KW-0812">Transmembrane</keyword>